<keyword evidence="1" id="KW-1133">Transmembrane helix</keyword>
<proteinExistence type="predicted"/>
<reference evidence="3" key="1">
    <citation type="journal article" date="2013" name="Proc. Natl. Acad. Sci. U.S.A.">
        <title>Improving the coverage of the cyanobacterial phylum using diversity-driven genome sequencing.</title>
        <authorList>
            <person name="Shih P.M."/>
            <person name="Wu D."/>
            <person name="Latifi A."/>
            <person name="Axen S.D."/>
            <person name="Fewer D.P."/>
            <person name="Talla E."/>
            <person name="Calteau A."/>
            <person name="Cai F."/>
            <person name="Tandeau de Marsac N."/>
            <person name="Rippka R."/>
            <person name="Herdman M."/>
            <person name="Sivonen K."/>
            <person name="Coursin T."/>
            <person name="Laurent T."/>
            <person name="Goodwin L."/>
            <person name="Nolan M."/>
            <person name="Davenport K.W."/>
            <person name="Han C.S."/>
            <person name="Rubin E.M."/>
            <person name="Eisen J.A."/>
            <person name="Woyke T."/>
            <person name="Gugger M."/>
            <person name="Kerfeld C.A."/>
        </authorList>
    </citation>
    <scope>NUCLEOTIDE SEQUENCE [LARGE SCALE GENOMIC DNA]</scope>
    <source>
        <strain evidence="3">ATCC 29371 / PCC 7437</strain>
    </source>
</reference>
<keyword evidence="1" id="KW-0472">Membrane</keyword>
<keyword evidence="1" id="KW-0812">Transmembrane</keyword>
<protein>
    <submittedName>
        <fullName evidence="2">PMT family glycosyltransferase, 4-amino-4-deoxy-L-arabinose transferase</fullName>
    </submittedName>
</protein>
<accession>K9XSW0</accession>
<dbReference type="OrthoDB" id="974040at2"/>
<feature type="transmembrane region" description="Helical" evidence="1">
    <location>
        <begin position="12"/>
        <end position="29"/>
    </location>
</feature>
<organism evidence="2 3">
    <name type="scientific">Stanieria cyanosphaera (strain ATCC 29371 / PCC 7437)</name>
    <dbReference type="NCBI Taxonomy" id="111780"/>
    <lineage>
        <taxon>Bacteria</taxon>
        <taxon>Bacillati</taxon>
        <taxon>Cyanobacteriota</taxon>
        <taxon>Cyanophyceae</taxon>
        <taxon>Pleurocapsales</taxon>
        <taxon>Dermocarpellaceae</taxon>
        <taxon>Stanieria</taxon>
    </lineage>
</organism>
<evidence type="ECO:0000313" key="2">
    <source>
        <dbReference type="EMBL" id="AFZ35149.1"/>
    </source>
</evidence>
<dbReference type="EMBL" id="CP003653">
    <property type="protein sequence ID" value="AFZ35149.1"/>
    <property type="molecule type" value="Genomic_DNA"/>
</dbReference>
<dbReference type="KEGG" id="scs:Sta7437_1583"/>
<keyword evidence="3" id="KW-1185">Reference proteome</keyword>
<name>K9XSW0_STAC7</name>
<sequence length="68" mass="7637">MTIAKHHQIKSLGLLFLIILSAAALRILFLDQAPNTFSTDEVSNGYDAYSILQTGRDRNIYLLLSQKN</sequence>
<dbReference type="HOGENOM" id="CLU_2791932_0_0_3"/>
<evidence type="ECO:0000256" key="1">
    <source>
        <dbReference type="SAM" id="Phobius"/>
    </source>
</evidence>
<dbReference type="RefSeq" id="WP_015192820.1">
    <property type="nucleotide sequence ID" value="NC_019748.1"/>
</dbReference>
<dbReference type="Proteomes" id="UP000010473">
    <property type="component" value="Chromosome"/>
</dbReference>
<gene>
    <name evidence="2" type="ordered locus">Sta7437_1583</name>
</gene>
<dbReference type="STRING" id="111780.Sta7437_1583"/>
<dbReference type="AlphaFoldDB" id="K9XSW0"/>
<evidence type="ECO:0000313" key="3">
    <source>
        <dbReference type="Proteomes" id="UP000010473"/>
    </source>
</evidence>